<keyword evidence="2" id="KW-0472">Membrane</keyword>
<feature type="region of interest" description="Disordered" evidence="1">
    <location>
        <begin position="1"/>
        <end position="20"/>
    </location>
</feature>
<feature type="compositionally biased region" description="Basic residues" evidence="1">
    <location>
        <begin position="1"/>
        <end position="15"/>
    </location>
</feature>
<dbReference type="RefSeq" id="WP_307410836.1">
    <property type="nucleotide sequence ID" value="NZ_JAUSUR010000008.1"/>
</dbReference>
<comment type="caution">
    <text evidence="3">The sequence shown here is derived from an EMBL/GenBank/DDBJ whole genome shotgun (WGS) entry which is preliminary data.</text>
</comment>
<protein>
    <submittedName>
        <fullName evidence="3">Uncharacterized protein</fullName>
    </submittedName>
</protein>
<evidence type="ECO:0000256" key="1">
    <source>
        <dbReference type="SAM" id="MobiDB-lite"/>
    </source>
</evidence>
<keyword evidence="2" id="KW-0812">Transmembrane</keyword>
<proteinExistence type="predicted"/>
<dbReference type="EMBL" id="JAUSUR010000008">
    <property type="protein sequence ID" value="MDQ0362799.1"/>
    <property type="molecule type" value="Genomic_DNA"/>
</dbReference>
<feature type="transmembrane region" description="Helical" evidence="2">
    <location>
        <begin position="26"/>
        <end position="47"/>
    </location>
</feature>
<evidence type="ECO:0000313" key="4">
    <source>
        <dbReference type="Proteomes" id="UP001230220"/>
    </source>
</evidence>
<name>A0ABU0E7C2_9FIRM</name>
<keyword evidence="4" id="KW-1185">Reference proteome</keyword>
<evidence type="ECO:0000256" key="2">
    <source>
        <dbReference type="SAM" id="Phobius"/>
    </source>
</evidence>
<sequence>MAINMKKLKPNSKGKKSNDNKRRPNWLLRFTLLVIIVPLAILAWILLTSLETKGEPVVGDRFKDQLDPAISEEQLTSLENSFVSADIESVEVNLKSATLRVNINVLDSMNMEQVEAYVNDAYAKVEAVLPVATYFTNKKDGDKTIKMYDLEIHVYNYIPTDENREGYNYMILTKNASAEDPVKNKPSQPIDQEVVNDVTNNPSEGEKAGQ</sequence>
<dbReference type="Proteomes" id="UP001230220">
    <property type="component" value="Unassembled WGS sequence"/>
</dbReference>
<accession>A0ABU0E7C2</accession>
<evidence type="ECO:0000313" key="3">
    <source>
        <dbReference type="EMBL" id="MDQ0362799.1"/>
    </source>
</evidence>
<feature type="region of interest" description="Disordered" evidence="1">
    <location>
        <begin position="178"/>
        <end position="210"/>
    </location>
</feature>
<organism evidence="3 4">
    <name type="scientific">Breznakia pachnodae</name>
    <dbReference type="NCBI Taxonomy" id="265178"/>
    <lineage>
        <taxon>Bacteria</taxon>
        <taxon>Bacillati</taxon>
        <taxon>Bacillota</taxon>
        <taxon>Erysipelotrichia</taxon>
        <taxon>Erysipelotrichales</taxon>
        <taxon>Erysipelotrichaceae</taxon>
        <taxon>Breznakia</taxon>
    </lineage>
</organism>
<keyword evidence="2" id="KW-1133">Transmembrane helix</keyword>
<gene>
    <name evidence="3" type="ORF">J2S15_003560</name>
</gene>
<reference evidence="3 4" key="1">
    <citation type="submission" date="2023-07" db="EMBL/GenBank/DDBJ databases">
        <title>Genomic Encyclopedia of Type Strains, Phase IV (KMG-IV): sequencing the most valuable type-strain genomes for metagenomic binning, comparative biology and taxonomic classification.</title>
        <authorList>
            <person name="Goeker M."/>
        </authorList>
    </citation>
    <scope>NUCLEOTIDE SEQUENCE [LARGE SCALE GENOMIC DNA]</scope>
    <source>
        <strain evidence="3 4">DSM 16784</strain>
    </source>
</reference>